<evidence type="ECO:0000313" key="2">
    <source>
        <dbReference type="EMBL" id="TPP56576.1"/>
    </source>
</evidence>
<accession>A0A504Y7L3</accession>
<dbReference type="Gene3D" id="3.30.200.20">
    <property type="entry name" value="Phosphorylase Kinase, domain 1"/>
    <property type="match status" value="1"/>
</dbReference>
<dbReference type="GO" id="GO:0043235">
    <property type="term" value="C:receptor complex"/>
    <property type="evidence" value="ECO:0007669"/>
    <property type="project" value="TreeGrafter"/>
</dbReference>
<dbReference type="InterPro" id="IPR011009">
    <property type="entry name" value="Kinase-like_dom_sf"/>
</dbReference>
<dbReference type="STRING" id="46835.A0A504Y7L3"/>
<dbReference type="GO" id="GO:0007169">
    <property type="term" value="P:cell surface receptor protein tyrosine kinase signaling pathway"/>
    <property type="evidence" value="ECO:0007669"/>
    <property type="project" value="TreeGrafter"/>
</dbReference>
<dbReference type="Proteomes" id="UP000316759">
    <property type="component" value="Unassembled WGS sequence"/>
</dbReference>
<dbReference type="PANTHER" id="PTHR24416:SF600">
    <property type="entry name" value="PDGF- AND VEGF-RECEPTOR RELATED, ISOFORM J"/>
    <property type="match status" value="1"/>
</dbReference>
<dbReference type="InterPro" id="IPR008266">
    <property type="entry name" value="Tyr_kinase_AS"/>
</dbReference>
<organism evidence="2 3">
    <name type="scientific">Fasciola gigantica</name>
    <name type="common">Giant liver fluke</name>
    <dbReference type="NCBI Taxonomy" id="46835"/>
    <lineage>
        <taxon>Eukaryota</taxon>
        <taxon>Metazoa</taxon>
        <taxon>Spiralia</taxon>
        <taxon>Lophotrochozoa</taxon>
        <taxon>Platyhelminthes</taxon>
        <taxon>Trematoda</taxon>
        <taxon>Digenea</taxon>
        <taxon>Plagiorchiida</taxon>
        <taxon>Echinostomata</taxon>
        <taxon>Echinostomatoidea</taxon>
        <taxon>Fasciolidae</taxon>
        <taxon>Fasciola</taxon>
    </lineage>
</organism>
<keyword evidence="2" id="KW-0808">Transferase</keyword>
<dbReference type="GO" id="GO:0005886">
    <property type="term" value="C:plasma membrane"/>
    <property type="evidence" value="ECO:0007669"/>
    <property type="project" value="TreeGrafter"/>
</dbReference>
<dbReference type="SMART" id="SM00219">
    <property type="entry name" value="TyrKc"/>
    <property type="match status" value="1"/>
</dbReference>
<keyword evidence="2" id="KW-0418">Kinase</keyword>
<dbReference type="SUPFAM" id="SSF56112">
    <property type="entry name" value="Protein kinase-like (PK-like)"/>
    <property type="match status" value="1"/>
</dbReference>
<dbReference type="Pfam" id="PF07714">
    <property type="entry name" value="PK_Tyr_Ser-Thr"/>
    <property type="match status" value="2"/>
</dbReference>
<dbReference type="GO" id="GO:0005524">
    <property type="term" value="F:ATP binding"/>
    <property type="evidence" value="ECO:0007669"/>
    <property type="project" value="InterPro"/>
</dbReference>
<protein>
    <submittedName>
        <fullName evidence="2">Activated CDC42 kinase 1</fullName>
    </submittedName>
</protein>
<name>A0A504Y7L3_FASGI</name>
<dbReference type="InterPro" id="IPR001245">
    <property type="entry name" value="Ser-Thr/Tyr_kinase_cat_dom"/>
</dbReference>
<dbReference type="PROSITE" id="PS50011">
    <property type="entry name" value="PROTEIN_KINASE_DOM"/>
    <property type="match status" value="1"/>
</dbReference>
<dbReference type="InterPro" id="IPR050122">
    <property type="entry name" value="RTK"/>
</dbReference>
<dbReference type="PANTHER" id="PTHR24416">
    <property type="entry name" value="TYROSINE-PROTEIN KINASE RECEPTOR"/>
    <property type="match status" value="1"/>
</dbReference>
<proteinExistence type="predicted"/>
<gene>
    <name evidence="2" type="ORF">FGIG_07534</name>
</gene>
<reference evidence="2 3" key="1">
    <citation type="submission" date="2019-04" db="EMBL/GenBank/DDBJ databases">
        <title>Annotation for the trematode Fasciola gigantica.</title>
        <authorList>
            <person name="Choi Y.-J."/>
        </authorList>
    </citation>
    <scope>NUCLEOTIDE SEQUENCE [LARGE SCALE GENOMIC DNA]</scope>
    <source>
        <strain evidence="2">Uganda_cow_1</strain>
    </source>
</reference>
<feature type="domain" description="Protein kinase" evidence="1">
    <location>
        <begin position="30"/>
        <end position="377"/>
    </location>
</feature>
<dbReference type="PROSITE" id="PS00109">
    <property type="entry name" value="PROTEIN_KINASE_TYR"/>
    <property type="match status" value="1"/>
</dbReference>
<evidence type="ECO:0000313" key="3">
    <source>
        <dbReference type="Proteomes" id="UP000316759"/>
    </source>
</evidence>
<dbReference type="InterPro" id="IPR000719">
    <property type="entry name" value="Prot_kinase_dom"/>
</dbReference>
<dbReference type="InterPro" id="IPR020635">
    <property type="entry name" value="Tyr_kinase_cat_dom"/>
</dbReference>
<dbReference type="GO" id="GO:0004714">
    <property type="term" value="F:transmembrane receptor protein tyrosine kinase activity"/>
    <property type="evidence" value="ECO:0007669"/>
    <property type="project" value="TreeGrafter"/>
</dbReference>
<keyword evidence="3" id="KW-1185">Reference proteome</keyword>
<sequence length="381" mass="42682">MLSRPIDFARLRVYELEVAGLTEVEINRLVCRLLDLGLPTGNLLPAADNLNSVSSACPAFDRLPSLGNAFRPKPLRKIAVAVKLLRPEAMVGDFYANFLDELRAMQCLSHPNLIRLHGVVLSNPIMMVTELAPLGSLLLHLRAQSLCAANATVNSPCQVPRALQIDSLWDMGVQIACGMAYLCSRDLVHRDLAARNVLMVSVRRGQFPQIKIGDFGLVRSVTYIDHQSTNKTVLEEETESEIITDSVHSHPDAVYTGRVEQRIPFAWSAPECLRDRLFSQASDVWSWGVTCWEIWTWGAAPWSGLDSIKLLSVLDSGRRLAWPRQSCPRRLYQIMLACWRAEPGRRPSFAYLTERLDQVGLSSLQSTDSTFIPHVLLISFY</sequence>
<evidence type="ECO:0000259" key="1">
    <source>
        <dbReference type="PROSITE" id="PS50011"/>
    </source>
</evidence>
<dbReference type="EMBL" id="SUNJ01014309">
    <property type="protein sequence ID" value="TPP56576.1"/>
    <property type="molecule type" value="Genomic_DNA"/>
</dbReference>
<dbReference type="AlphaFoldDB" id="A0A504Y7L3"/>
<dbReference type="Gene3D" id="1.10.510.10">
    <property type="entry name" value="Transferase(Phosphotransferase) domain 1"/>
    <property type="match status" value="1"/>
</dbReference>
<dbReference type="OrthoDB" id="635774at2759"/>
<comment type="caution">
    <text evidence="2">The sequence shown here is derived from an EMBL/GenBank/DDBJ whole genome shotgun (WGS) entry which is preliminary data.</text>
</comment>